<dbReference type="FunFam" id="3.30.300.30:FF:000010">
    <property type="entry name" value="Enterobactin synthetase component F"/>
    <property type="match status" value="1"/>
</dbReference>
<keyword evidence="4" id="KW-0436">Ligase</keyword>
<dbReference type="InterPro" id="IPR010071">
    <property type="entry name" value="AA_adenyl_dom"/>
</dbReference>
<dbReference type="SMART" id="SM01294">
    <property type="entry name" value="PKS_PP_betabranch"/>
    <property type="match status" value="1"/>
</dbReference>
<dbReference type="Pfam" id="PF00668">
    <property type="entry name" value="Condensation"/>
    <property type="match status" value="1"/>
</dbReference>
<comment type="cofactor">
    <cofactor evidence="1">
        <name>pantetheine 4'-phosphate</name>
        <dbReference type="ChEBI" id="CHEBI:47942"/>
    </cofactor>
</comment>
<dbReference type="SUPFAM" id="SSF47336">
    <property type="entry name" value="ACP-like"/>
    <property type="match status" value="2"/>
</dbReference>
<dbReference type="Pfam" id="PF13193">
    <property type="entry name" value="AMP-binding_C"/>
    <property type="match status" value="1"/>
</dbReference>
<dbReference type="STRING" id="1121442.SAMN02745702_00885"/>
<comment type="similarity">
    <text evidence="9">In the C-terminal section; belongs to the NRP synthetase family.</text>
</comment>
<dbReference type="InterPro" id="IPR036291">
    <property type="entry name" value="NAD(P)-bd_dom_sf"/>
</dbReference>
<dbReference type="GO" id="GO:0006633">
    <property type="term" value="P:fatty acid biosynthetic process"/>
    <property type="evidence" value="ECO:0007669"/>
    <property type="project" value="TreeGrafter"/>
</dbReference>
<dbReference type="InterPro" id="IPR013120">
    <property type="entry name" value="FAR_NAD-bd"/>
</dbReference>
<dbReference type="InterPro" id="IPR013968">
    <property type="entry name" value="PKS_KR"/>
</dbReference>
<dbReference type="InterPro" id="IPR001227">
    <property type="entry name" value="Ac_transferase_dom_sf"/>
</dbReference>
<dbReference type="CDD" id="cd12114">
    <property type="entry name" value="A_NRPS_TlmIV_like"/>
    <property type="match status" value="1"/>
</dbReference>
<dbReference type="SMART" id="SM00825">
    <property type="entry name" value="PKS_KS"/>
    <property type="match status" value="1"/>
</dbReference>
<proteinExistence type="inferred from homology"/>
<dbReference type="InterPro" id="IPR057737">
    <property type="entry name" value="Condensation_MtbB-like"/>
</dbReference>
<dbReference type="Gene3D" id="3.30.70.3290">
    <property type="match status" value="1"/>
</dbReference>
<evidence type="ECO:0000313" key="12">
    <source>
        <dbReference type="EMBL" id="SKA67775.1"/>
    </source>
</evidence>
<dbReference type="GO" id="GO:0043041">
    <property type="term" value="P:amino acid activation for nonribosomal peptide biosynthetic process"/>
    <property type="evidence" value="ECO:0007669"/>
    <property type="project" value="UniProtKB-ARBA"/>
</dbReference>
<dbReference type="GO" id="GO:0016874">
    <property type="term" value="F:ligase activity"/>
    <property type="evidence" value="ECO:0007669"/>
    <property type="project" value="UniProtKB-KW"/>
</dbReference>
<keyword evidence="13" id="KW-1185">Reference proteome</keyword>
<dbReference type="InterPro" id="IPR020845">
    <property type="entry name" value="AMP-binding_CS"/>
</dbReference>
<dbReference type="SMART" id="SM00822">
    <property type="entry name" value="PKS_KR"/>
    <property type="match status" value="1"/>
</dbReference>
<dbReference type="Gene3D" id="3.40.50.980">
    <property type="match status" value="2"/>
</dbReference>
<sequence length="2905" mass="319003">MDEQLRSFPHESTEDFAPESIAIIGMSCSFPDAQHTAQFWKNLREGKDSVRTFDKKTLRNAGVSSETLSNPSYIPKACIIEDIDKFDAEFFGISPQEAALLDPQQRLFMECVWNALEEAGYAPGTFEAPTGLFAGTRMSTYLYGLNSIPYIDAGSPQDFQKLIGNDKDYLASRISYKFNLKGPSMTVQCACSTSLVATHLACESLRSGESDMAIAGGAALVVPQETGFVYHEGMILSPDGCCRPFDAKANGTTFGNGAGAVVLKRLSDAERDGDHIWAVIRANAVNNDGSRKAGYTAPGLEGQMRVIQEALELSALPPESISYIETHGTGTPLGDPIEVEALTRVYRQYTDKKQFCSLGSVKANIGHLDSAAGVASLIKVALALKNKELPPTPNFTAPNPAINFAESPFIVNEKLRPWESSRFPRRAGVSSFGIGGTNAHLILEEAPAEQHATLPKDSENLFVLSAKNDQALNDLSARYTEEIAHTDPSEFTNWCFSSRSGRAHFSHRLAVQAHSMQELREKLRNSRTYSTPPSASLQPVFLFTGQGSHYTGMGKELYDSVPEFRQQLDACARILTPRLGVSLTELLFSEKQTAALQKTRYAQPALFAYEYALAKVWMNWGIQPKAMIGHSLGEYVAATLAGVFTLEDALELVATRAELMQSISTPGAMVAIFATEHKVRTLCEAHPEPLVIAAVNAPESLTVSGSFSAIAALCLVLDEKNISYRRLSVSHAFHSELMDPILDQFEKKVASLQLAAPQLRYISNRTGEFITAEMATRPRYWRQHLRESVLFSKGLKTLFETGFTTFLELGPHPVLSSLLTQCAGENAVTAIPCARRKAPALAQLLDALGQLYTRGASLCWEKIQAFPAGHRVPMPTYAFQKKSHWLRQKPTVSKARHASEDCKEMLSNLVWKPVTIEKDNSADATWLFSGETALFASQKNSSETHLNSQPSDELLPSAPLTGTNGLVCVIPQTERAHKEFVASEALELYQLTQKLKALVSQISTGTRLVFVTQGAQATSSKEILSAFQHAAWAILRCIRSEFPQHDIRILDLEEAQTPELDALRELLFSNALPKESALRAGSLLIPVLQKAQIPEAAPLQLQEDARYLITGGTGGIGRTLAEWLAFRGARHIDLVSRHKAPQATQAVIQALAAVGVTVQHHCCDISQRHAVEELLRELDHESTPLRGIFHLAGTNAETTQEEYIQALMTKGMGAYWLSQATENLDLDIFVLFSSITSLFGSEGLSAYGASNALLDALALERNRKGLPALSISWGAWDAGMTQTPGLKALFASKGIRVMPPRTGLSALELLLQSPLSSALVVDTDPEHFSPGVFADSQIFHSAKTRAENSGKTDADDIPERCDPETLQSSLAAQIRKTLRLPEGQPEPSADLISLGLDSLMFLGLSQSLSKKLGVHVGPGELFSHPTVEQLAQRLIELQENSSDTNAPQTLTVRSATANEPFDLTDIQYAYWIGRTESVELGSVACHTYFELDIANLDLRRFEKAWNQLIQRHGMLRCYFLSEGKQQILPVVPPYVIAQTDLRQITTQQAQNRLINTRESMAHLVHNASRWPLFEIQASRMQDSTRIHVSFDLLIADFHSITILMRELKALYEDETVQLEPLQLSFKDYIEQDQKISDTPEWKTARQYWRERLEQLAPPPALPLARRLSSIQTPRFSRSSCTIEHTTWARLKELAQEHGLTPSCLLLAVYAEVLRKWSTNTSFCINLTLFNRRNYHPQVNDIVGDFTSITLLEAGGQGDSFLERANRLQKQLWKDLEHSQYNGVQVIRDMNAKSGGKLGATMPVVFTANISGGQTNQLDSLMGELVHSESQTPQVWLDHQVFEQKNELVIMWDHVEGLFPEGMIEAMFQSNRDVLDLLARSPEEWNRPRLCTIPEKQRKTRQAANATEAPRSPELLHTLFLNSLKKHGARVAVSQGKKILTYESLGRRAAALAQTLLSSGCQKGERVGICLNKSWQQIVATLGILMSGAAYVPISPDMPAKRRDSICAKAHLTKVISHSELAKQEWPASVEKIEIDTLPETGPCAFPSVQTDPDDLAYVIFTSGSTGEPKGVMISHRGAVNTILDINTRFGLCEKDSILALSDLSFDLSVYDIFGALAAGAAITLPDADKTKEPEHWRQLLFTAGITVWNSAPALIRMLVEYAENCSRRLSPTLRLALLSGDWIPTDIPQRLQALTGECAVISLGGATEASIWSILHPIQADDSKRSSIPYGRPMANQKFHVLDSQLSPCPDWVPGSLFIEGDGLALGYLNDPQKTAESFLVHPRTSTRLYKTGDLGRYMDEGTLEFLGREDFQVKIRGHRVELGEIESALNSHDSVSASTVLVQGEQKGDRRLIAYVQTNRDGASAQKELHAHLKTLLPSYMLPAAYVCLKKLPVTANGKLDRKALPQVKPTQATAPQCCKPTTQTELILAEIWENILGQKLSSINEDFFEAGGDSLLAARFVLQVRKRLSQELPLAAIFENPNISALALLLSEETKPSSDSNQLRTPAQLAQFAVLPDDIQVASLPQRSKAEPEGIFLTGATGFLGTGILEALLSNTKAQIYCLVRAKDEQDGAKRIESALKTRVSLPKHVLDRITVLPGDLEKKRFGLDAQTFASLATQSDIIIHCGARVQYVYPYEALAAANVGGTLEALRLATSGETRSHFVYVSTSAAISPAGSTGKSITETSSQNFASGIYGGYPQSKWVAERLVRLAGERGLETSIFRPGTLWADSRTGAFNSLDFPSRLAQACLLLGSAPDIATPVAILPVDTAAHALVKLSLAPTAAGTTWNLLNPTMKPFNECVSDFSKKIELIPYPVWRSRLAQACAEDPNNPLTPLLPMMPKTEAEFPVPSQWNLSALEDALAKVGVPLPRINADIFAPCKERLLLAQAPEAQKHPALQPTGE</sequence>
<dbReference type="FunFam" id="3.40.50.980:FF:000001">
    <property type="entry name" value="Non-ribosomal peptide synthetase"/>
    <property type="match status" value="1"/>
</dbReference>
<dbReference type="SUPFAM" id="SSF53901">
    <property type="entry name" value="Thiolase-like"/>
    <property type="match status" value="1"/>
</dbReference>
<feature type="domain" description="Ketosynthase family 3 (KS3)" evidence="11">
    <location>
        <begin position="18"/>
        <end position="445"/>
    </location>
</feature>
<dbReference type="Pfam" id="PF02801">
    <property type="entry name" value="Ketoacyl-synt_C"/>
    <property type="match status" value="1"/>
</dbReference>
<evidence type="ECO:0000256" key="1">
    <source>
        <dbReference type="ARBA" id="ARBA00001957"/>
    </source>
</evidence>
<dbReference type="InterPro" id="IPR020806">
    <property type="entry name" value="PKS_PP-bd"/>
</dbReference>
<evidence type="ECO:0000256" key="5">
    <source>
        <dbReference type="ARBA" id="ARBA00022679"/>
    </source>
</evidence>
<dbReference type="Pfam" id="PF00698">
    <property type="entry name" value="Acyl_transf_1"/>
    <property type="match status" value="1"/>
</dbReference>
<dbReference type="Pfam" id="PF00501">
    <property type="entry name" value="AMP-binding"/>
    <property type="match status" value="1"/>
</dbReference>
<dbReference type="InterPro" id="IPR000873">
    <property type="entry name" value="AMP-dep_synth/lig_dom"/>
</dbReference>
<evidence type="ECO:0000256" key="6">
    <source>
        <dbReference type="ARBA" id="ARBA00022832"/>
    </source>
</evidence>
<dbReference type="PROSITE" id="PS52004">
    <property type="entry name" value="KS3_2"/>
    <property type="match status" value="1"/>
</dbReference>
<dbReference type="GO" id="GO:0031177">
    <property type="term" value="F:phosphopantetheine binding"/>
    <property type="evidence" value="ECO:0007669"/>
    <property type="project" value="InterPro"/>
</dbReference>
<dbReference type="Gene3D" id="1.10.1200.10">
    <property type="entry name" value="ACP-like"/>
    <property type="match status" value="2"/>
</dbReference>
<dbReference type="Pfam" id="PF16197">
    <property type="entry name" value="KAsynt_C_assoc"/>
    <property type="match status" value="1"/>
</dbReference>
<dbReference type="InterPro" id="IPR025110">
    <property type="entry name" value="AMP-bd_C"/>
</dbReference>
<dbReference type="SUPFAM" id="SSF56801">
    <property type="entry name" value="Acetyl-CoA synthetase-like"/>
    <property type="match status" value="1"/>
</dbReference>
<evidence type="ECO:0000256" key="7">
    <source>
        <dbReference type="ARBA" id="ARBA00023098"/>
    </source>
</evidence>
<dbReference type="Gene3D" id="3.30.559.10">
    <property type="entry name" value="Chloramphenicol acetyltransferase-like domain"/>
    <property type="match status" value="1"/>
</dbReference>
<dbReference type="InterPro" id="IPR016036">
    <property type="entry name" value="Malonyl_transacylase_ACP-bd"/>
</dbReference>
<dbReference type="InterPro" id="IPR050091">
    <property type="entry name" value="PKS_NRPS_Biosynth_Enz"/>
</dbReference>
<dbReference type="InterPro" id="IPR009081">
    <property type="entry name" value="PP-bd_ACP"/>
</dbReference>
<organism evidence="12 13">
    <name type="scientific">Desulfobaculum bizertense DSM 18034</name>
    <dbReference type="NCBI Taxonomy" id="1121442"/>
    <lineage>
        <taxon>Bacteria</taxon>
        <taxon>Pseudomonadati</taxon>
        <taxon>Thermodesulfobacteriota</taxon>
        <taxon>Desulfovibrionia</taxon>
        <taxon>Desulfovibrionales</taxon>
        <taxon>Desulfovibrionaceae</taxon>
        <taxon>Desulfobaculum</taxon>
    </lineage>
</organism>
<protein>
    <submittedName>
        <fullName evidence="12">Amino acid adenylation domain-containing protein/thioester reductase domain-containing protein</fullName>
    </submittedName>
</protein>
<dbReference type="InterPro" id="IPR032821">
    <property type="entry name" value="PKS_assoc"/>
</dbReference>
<dbReference type="InterPro" id="IPR036736">
    <property type="entry name" value="ACP-like_sf"/>
</dbReference>
<dbReference type="FunFam" id="3.40.366.10:FF:000002">
    <property type="entry name" value="Probable polyketide synthase 2"/>
    <property type="match status" value="1"/>
</dbReference>
<keyword evidence="7" id="KW-0443">Lipid metabolism</keyword>
<accession>A0A1T4VSF8</accession>
<dbReference type="FunFam" id="3.30.559.30:FF:000006">
    <property type="entry name" value="Yersiniabactin polyketide/non-ribosomal peptide synthetase"/>
    <property type="match status" value="1"/>
</dbReference>
<dbReference type="PROSITE" id="PS00012">
    <property type="entry name" value="PHOSPHOPANTETHEINE"/>
    <property type="match status" value="1"/>
</dbReference>
<keyword evidence="5" id="KW-0808">Transferase</keyword>
<dbReference type="Pfam" id="PF08659">
    <property type="entry name" value="KR"/>
    <property type="match status" value="1"/>
</dbReference>
<evidence type="ECO:0000256" key="9">
    <source>
        <dbReference type="ARBA" id="ARBA00029443"/>
    </source>
</evidence>
<keyword evidence="3" id="KW-0597">Phosphoprotein</keyword>
<dbReference type="InterPro" id="IPR020841">
    <property type="entry name" value="PKS_Beta-ketoAc_synthase_dom"/>
</dbReference>
<evidence type="ECO:0000259" key="10">
    <source>
        <dbReference type="PROSITE" id="PS50075"/>
    </source>
</evidence>
<name>A0A1T4VSF8_9BACT</name>
<dbReference type="InterPro" id="IPR045851">
    <property type="entry name" value="AMP-bd_C_sf"/>
</dbReference>
<dbReference type="CDD" id="cd00833">
    <property type="entry name" value="PKS"/>
    <property type="match status" value="1"/>
</dbReference>
<keyword evidence="2" id="KW-0596">Phosphopantetheine</keyword>
<dbReference type="Pfam" id="PF00109">
    <property type="entry name" value="ketoacyl-synt"/>
    <property type="match status" value="1"/>
</dbReference>
<dbReference type="CDD" id="cd05235">
    <property type="entry name" value="SDR_e1"/>
    <property type="match status" value="1"/>
</dbReference>
<dbReference type="Gene3D" id="3.30.559.30">
    <property type="entry name" value="Nonribosomal peptide synthetase, condensation domain"/>
    <property type="match status" value="1"/>
</dbReference>
<dbReference type="InterPro" id="IPR010080">
    <property type="entry name" value="Thioester_reductase-like_dom"/>
</dbReference>
<dbReference type="PROSITE" id="PS00455">
    <property type="entry name" value="AMP_BINDING"/>
    <property type="match status" value="1"/>
</dbReference>
<dbReference type="InterPro" id="IPR057326">
    <property type="entry name" value="KR_dom"/>
</dbReference>
<dbReference type="InterPro" id="IPR014031">
    <property type="entry name" value="Ketoacyl_synth_C"/>
</dbReference>
<dbReference type="GO" id="GO:0044550">
    <property type="term" value="P:secondary metabolite biosynthetic process"/>
    <property type="evidence" value="ECO:0007669"/>
    <property type="project" value="UniProtKB-ARBA"/>
</dbReference>
<dbReference type="Pfam" id="PF07993">
    <property type="entry name" value="NAD_binding_4"/>
    <property type="match status" value="1"/>
</dbReference>
<dbReference type="FunFam" id="3.40.50.12780:FF:000012">
    <property type="entry name" value="Non-ribosomal peptide synthetase"/>
    <property type="match status" value="1"/>
</dbReference>
<dbReference type="FunFam" id="3.30.559.10:FF:000023">
    <property type="entry name" value="Non-ribosomal peptide synthetase"/>
    <property type="match status" value="1"/>
</dbReference>
<evidence type="ECO:0000256" key="3">
    <source>
        <dbReference type="ARBA" id="ARBA00022553"/>
    </source>
</evidence>
<keyword evidence="8" id="KW-0511">Multifunctional enzyme</keyword>
<dbReference type="FunFam" id="3.40.47.10:FF:000042">
    <property type="entry name" value="Polyketide synthase Pks13"/>
    <property type="match status" value="1"/>
</dbReference>
<dbReference type="InterPro" id="IPR016039">
    <property type="entry name" value="Thiolase-like"/>
</dbReference>
<feature type="domain" description="Carrier" evidence="10">
    <location>
        <begin position="2421"/>
        <end position="2496"/>
    </location>
</feature>
<dbReference type="SUPFAM" id="SSF52777">
    <property type="entry name" value="CoA-dependent acyltransferases"/>
    <property type="match status" value="2"/>
</dbReference>
<dbReference type="Gene3D" id="3.30.300.30">
    <property type="match status" value="1"/>
</dbReference>
<dbReference type="SMART" id="SM00827">
    <property type="entry name" value="PKS_AT"/>
    <property type="match status" value="1"/>
</dbReference>
<dbReference type="PANTHER" id="PTHR43775">
    <property type="entry name" value="FATTY ACID SYNTHASE"/>
    <property type="match status" value="1"/>
</dbReference>
<dbReference type="SUPFAM" id="SSF51735">
    <property type="entry name" value="NAD(P)-binding Rossmann-fold domains"/>
    <property type="match status" value="3"/>
</dbReference>
<dbReference type="Gene3D" id="3.40.50.720">
    <property type="entry name" value="NAD(P)-binding Rossmann-like Domain"/>
    <property type="match status" value="2"/>
</dbReference>
<dbReference type="OrthoDB" id="9757540at2"/>
<dbReference type="PANTHER" id="PTHR43775:SF37">
    <property type="entry name" value="SI:DKEY-61P9.11"/>
    <property type="match status" value="1"/>
</dbReference>
<reference evidence="12 13" key="1">
    <citation type="submission" date="2017-02" db="EMBL/GenBank/DDBJ databases">
        <authorList>
            <person name="Peterson S.W."/>
        </authorList>
    </citation>
    <scope>NUCLEOTIDE SEQUENCE [LARGE SCALE GENOMIC DNA]</scope>
    <source>
        <strain evidence="12 13">DSM 18034</strain>
    </source>
</reference>
<dbReference type="NCBIfam" id="TIGR01733">
    <property type="entry name" value="AA-adenyl-dom"/>
    <property type="match status" value="1"/>
</dbReference>
<gene>
    <name evidence="12" type="ORF">SAMN02745702_00885</name>
</gene>
<dbReference type="InterPro" id="IPR014030">
    <property type="entry name" value="Ketoacyl_synth_N"/>
</dbReference>
<dbReference type="NCBIfam" id="TIGR01746">
    <property type="entry name" value="Thioester-redct"/>
    <property type="match status" value="1"/>
</dbReference>
<dbReference type="InterPro" id="IPR006162">
    <property type="entry name" value="Ppantetheine_attach_site"/>
</dbReference>
<evidence type="ECO:0000256" key="2">
    <source>
        <dbReference type="ARBA" id="ARBA00022450"/>
    </source>
</evidence>
<dbReference type="SMART" id="SM00823">
    <property type="entry name" value="PKS_PP"/>
    <property type="match status" value="2"/>
</dbReference>
<dbReference type="InterPro" id="IPR023213">
    <property type="entry name" value="CAT-like_dom_sf"/>
</dbReference>
<dbReference type="GO" id="GO:0004312">
    <property type="term" value="F:fatty acid synthase activity"/>
    <property type="evidence" value="ECO:0007669"/>
    <property type="project" value="TreeGrafter"/>
</dbReference>
<feature type="domain" description="Carrier" evidence="10">
    <location>
        <begin position="1361"/>
        <end position="1438"/>
    </location>
</feature>
<dbReference type="EMBL" id="FUYA01000002">
    <property type="protein sequence ID" value="SKA67775.1"/>
    <property type="molecule type" value="Genomic_DNA"/>
</dbReference>
<dbReference type="Gene3D" id="2.30.38.10">
    <property type="entry name" value="Luciferase, Domain 3"/>
    <property type="match status" value="1"/>
</dbReference>
<dbReference type="InterPro" id="IPR014043">
    <property type="entry name" value="Acyl_transferase_dom"/>
</dbReference>
<dbReference type="InterPro" id="IPR016035">
    <property type="entry name" value="Acyl_Trfase/lysoPLipase"/>
</dbReference>
<evidence type="ECO:0000256" key="8">
    <source>
        <dbReference type="ARBA" id="ARBA00023268"/>
    </source>
</evidence>
<dbReference type="Pfam" id="PF00550">
    <property type="entry name" value="PP-binding"/>
    <property type="match status" value="2"/>
</dbReference>
<dbReference type="CDD" id="cd19535">
    <property type="entry name" value="Cyc_NRPS"/>
    <property type="match status" value="1"/>
</dbReference>
<dbReference type="RefSeq" id="WP_078684188.1">
    <property type="nucleotide sequence ID" value="NZ_FUYA01000002.1"/>
</dbReference>
<dbReference type="InterPro" id="IPR001242">
    <property type="entry name" value="Condensation_dom"/>
</dbReference>
<keyword evidence="6" id="KW-0276">Fatty acid metabolism</keyword>
<dbReference type="PROSITE" id="PS50075">
    <property type="entry name" value="CARRIER"/>
    <property type="match status" value="2"/>
</dbReference>
<evidence type="ECO:0000256" key="4">
    <source>
        <dbReference type="ARBA" id="ARBA00022598"/>
    </source>
</evidence>
<dbReference type="CDD" id="cd05274">
    <property type="entry name" value="KR_FAS_SDR_x"/>
    <property type="match status" value="1"/>
</dbReference>
<dbReference type="Gene3D" id="3.40.366.10">
    <property type="entry name" value="Malonyl-Coenzyme A Acyl Carrier Protein, domain 2"/>
    <property type="match status" value="1"/>
</dbReference>
<dbReference type="SUPFAM" id="SSF52151">
    <property type="entry name" value="FabD/lysophospholipase-like"/>
    <property type="match status" value="1"/>
</dbReference>
<dbReference type="SUPFAM" id="SSF55048">
    <property type="entry name" value="Probable ACP-binding domain of malonyl-CoA ACP transacylase"/>
    <property type="match status" value="1"/>
</dbReference>
<evidence type="ECO:0000313" key="13">
    <source>
        <dbReference type="Proteomes" id="UP000189733"/>
    </source>
</evidence>
<evidence type="ECO:0000259" key="11">
    <source>
        <dbReference type="PROSITE" id="PS52004"/>
    </source>
</evidence>
<dbReference type="Gene3D" id="3.40.47.10">
    <property type="match status" value="1"/>
</dbReference>
<dbReference type="Proteomes" id="UP000189733">
    <property type="component" value="Unassembled WGS sequence"/>
</dbReference>